<evidence type="ECO:0000313" key="3">
    <source>
        <dbReference type="EMBL" id="KKK63294.1"/>
    </source>
</evidence>
<sequence>AAVPLPERLPATRPLLPAAGIAMLLALGSALLWLGMTAPVPGRLTVIFLEVGQGDAIMIQGPDGHRVLVDGGPNEDAITAALGRRLPFYDRRIDLVVLTHPQADHLGGLPAVLRRYDVGSILASPVEGDSAAFRAWKDSLRAESVPYHEAVAGQTIDLGNGARLHVLSAPSEGRDPNESSVVIKLTMGRASFLLTGDIGSAREAALVRSGADLRATVYKVPHHGSDASSSSQFVSAVDPLVDVISVGEDNRFGHPSPEVLERLDGDAVFRTDLHGDVTVSTDGQRLWITTGR</sequence>
<dbReference type="PANTHER" id="PTHR30619:SF1">
    <property type="entry name" value="RECOMBINATION PROTEIN 2"/>
    <property type="match status" value="1"/>
</dbReference>
<evidence type="ECO:0000259" key="2">
    <source>
        <dbReference type="SMART" id="SM00849"/>
    </source>
</evidence>
<accession>A0A0F8ZA09</accession>
<feature type="domain" description="Metallo-beta-lactamase" evidence="2">
    <location>
        <begin position="53"/>
        <end position="248"/>
    </location>
</feature>
<dbReference type="InterPro" id="IPR052159">
    <property type="entry name" value="Competence_DNA_uptake"/>
</dbReference>
<evidence type="ECO:0000256" key="1">
    <source>
        <dbReference type="SAM" id="Phobius"/>
    </source>
</evidence>
<reference evidence="3" key="1">
    <citation type="journal article" date="2015" name="Nature">
        <title>Complex archaea that bridge the gap between prokaryotes and eukaryotes.</title>
        <authorList>
            <person name="Spang A."/>
            <person name="Saw J.H."/>
            <person name="Jorgensen S.L."/>
            <person name="Zaremba-Niedzwiedzka K."/>
            <person name="Martijn J."/>
            <person name="Lind A.E."/>
            <person name="van Eijk R."/>
            <person name="Schleper C."/>
            <person name="Guy L."/>
            <person name="Ettema T.J."/>
        </authorList>
    </citation>
    <scope>NUCLEOTIDE SEQUENCE</scope>
</reference>
<dbReference type="InterPro" id="IPR035681">
    <property type="entry name" value="ComA-like_MBL"/>
</dbReference>
<keyword evidence="1" id="KW-1133">Transmembrane helix</keyword>
<dbReference type="AlphaFoldDB" id="A0A0F8ZA09"/>
<name>A0A0F8ZA09_9ZZZZ</name>
<proteinExistence type="predicted"/>
<feature type="transmembrane region" description="Helical" evidence="1">
    <location>
        <begin position="15"/>
        <end position="34"/>
    </location>
</feature>
<keyword evidence="1" id="KW-0472">Membrane</keyword>
<dbReference type="PANTHER" id="PTHR30619">
    <property type="entry name" value="DNA INTERNALIZATION/COMPETENCE PROTEIN COMEC/REC2"/>
    <property type="match status" value="1"/>
</dbReference>
<dbReference type="SUPFAM" id="SSF56281">
    <property type="entry name" value="Metallo-hydrolase/oxidoreductase"/>
    <property type="match status" value="1"/>
</dbReference>
<gene>
    <name evidence="3" type="ORF">LCGC14_2995740</name>
</gene>
<dbReference type="EMBL" id="LAZR01061583">
    <property type="protein sequence ID" value="KKK63294.1"/>
    <property type="molecule type" value="Genomic_DNA"/>
</dbReference>
<dbReference type="SMART" id="SM00849">
    <property type="entry name" value="Lactamase_B"/>
    <property type="match status" value="1"/>
</dbReference>
<dbReference type="InterPro" id="IPR001279">
    <property type="entry name" value="Metallo-B-lactamas"/>
</dbReference>
<dbReference type="Gene3D" id="3.60.15.10">
    <property type="entry name" value="Ribonuclease Z/Hydroxyacylglutathione hydrolase-like"/>
    <property type="match status" value="1"/>
</dbReference>
<protein>
    <recommendedName>
        <fullName evidence="2">Metallo-beta-lactamase domain-containing protein</fullName>
    </recommendedName>
</protein>
<feature type="non-terminal residue" evidence="3">
    <location>
        <position position="1"/>
    </location>
</feature>
<dbReference type="CDD" id="cd07731">
    <property type="entry name" value="ComA-like_MBL-fold"/>
    <property type="match status" value="1"/>
</dbReference>
<keyword evidence="1" id="KW-0812">Transmembrane</keyword>
<comment type="caution">
    <text evidence="3">The sequence shown here is derived from an EMBL/GenBank/DDBJ whole genome shotgun (WGS) entry which is preliminary data.</text>
</comment>
<dbReference type="Pfam" id="PF00753">
    <property type="entry name" value="Lactamase_B"/>
    <property type="match status" value="1"/>
</dbReference>
<dbReference type="InterPro" id="IPR036866">
    <property type="entry name" value="RibonucZ/Hydroxyglut_hydro"/>
</dbReference>
<organism evidence="3">
    <name type="scientific">marine sediment metagenome</name>
    <dbReference type="NCBI Taxonomy" id="412755"/>
    <lineage>
        <taxon>unclassified sequences</taxon>
        <taxon>metagenomes</taxon>
        <taxon>ecological metagenomes</taxon>
    </lineage>
</organism>